<protein>
    <submittedName>
        <fullName evidence="1">Uncharacterized protein</fullName>
    </submittedName>
</protein>
<dbReference type="RefSeq" id="WP_068847056.1">
    <property type="nucleotide sequence ID" value="NZ_LYDR01000063.1"/>
</dbReference>
<gene>
    <name evidence="1" type="ORF">A6X21_19410</name>
</gene>
<dbReference type="STRING" id="1841610.A6X21_19410"/>
<comment type="caution">
    <text evidence="1">The sequence shown here is derived from an EMBL/GenBank/DDBJ whole genome shotgun (WGS) entry which is preliminary data.</text>
</comment>
<dbReference type="EMBL" id="LYDR01000063">
    <property type="protein sequence ID" value="ODA32538.1"/>
    <property type="molecule type" value="Genomic_DNA"/>
</dbReference>
<dbReference type="Proteomes" id="UP000094828">
    <property type="component" value="Unassembled WGS sequence"/>
</dbReference>
<keyword evidence="2" id="KW-1185">Reference proteome</keyword>
<evidence type="ECO:0000313" key="2">
    <source>
        <dbReference type="Proteomes" id="UP000094828"/>
    </source>
</evidence>
<evidence type="ECO:0000313" key="1">
    <source>
        <dbReference type="EMBL" id="ODA32538.1"/>
    </source>
</evidence>
<sequence>MTKVSTKKSKNQSVAKSPSGFMDEAAAVMSSLNYQVAAILRALGGIKKAGDLERLMDLDRTLSWQLLKIAEAKVPLEAAASVPSRVSINRFVEGSRVRGVNEKLLDGLLSAYNQFETLVERHAGDRVCFNSMVSAVGARDGWHAAELQHRRNVFRGMSHMLGVQAQTLIRCGIIQKSKEHSGVVNLIMVGGLVDLRLLWEIERVNVFRSRTVGNGPGANHRKGIRRTNLAGTEELGSYLLQDFCSQPAPDVEMVFGEAGWIYGNLLHGNVGATGESTLFFGVNYGNIPDPTGQEGVVGSRCVMDLPVKSYVTDLLVEPGFADDWEPNVQVLVGGSSSDQPSPPGIERNLPTQLQMENLGVGPSVIREYPGYSSMMRTITTGAGYDIDQYTCWRLRVDYPLYGCEIIGELIDPRRAN</sequence>
<reference evidence="1 2" key="1">
    <citation type="submission" date="2016-05" db="EMBL/GenBank/DDBJ databases">
        <title>Genomic and physiological characterization of Planctopirus sp. isolated from fresh water lake.</title>
        <authorList>
            <person name="Subhash Y."/>
            <person name="Ramana C."/>
        </authorList>
    </citation>
    <scope>NUCLEOTIDE SEQUENCE [LARGE SCALE GENOMIC DNA]</scope>
    <source>
        <strain evidence="1 2">JC280</strain>
    </source>
</reference>
<accession>A0A1C3EH40</accession>
<name>A0A1C3EH40_9PLAN</name>
<proteinExistence type="predicted"/>
<dbReference type="OrthoDB" id="233163at2"/>
<organism evidence="1 2">
    <name type="scientific">Planctopirus hydrillae</name>
    <dbReference type="NCBI Taxonomy" id="1841610"/>
    <lineage>
        <taxon>Bacteria</taxon>
        <taxon>Pseudomonadati</taxon>
        <taxon>Planctomycetota</taxon>
        <taxon>Planctomycetia</taxon>
        <taxon>Planctomycetales</taxon>
        <taxon>Planctomycetaceae</taxon>
        <taxon>Planctopirus</taxon>
    </lineage>
</organism>
<dbReference type="AlphaFoldDB" id="A0A1C3EH40"/>